<keyword evidence="2" id="KW-1185">Reference proteome</keyword>
<reference evidence="1" key="1">
    <citation type="journal article" date="2020" name="Stud. Mycol.">
        <title>101 Dothideomycetes genomes: a test case for predicting lifestyles and emergence of pathogens.</title>
        <authorList>
            <person name="Haridas S."/>
            <person name="Albert R."/>
            <person name="Binder M."/>
            <person name="Bloem J."/>
            <person name="Labutti K."/>
            <person name="Salamov A."/>
            <person name="Andreopoulos B."/>
            <person name="Baker S."/>
            <person name="Barry K."/>
            <person name="Bills G."/>
            <person name="Bluhm B."/>
            <person name="Cannon C."/>
            <person name="Castanera R."/>
            <person name="Culley D."/>
            <person name="Daum C."/>
            <person name="Ezra D."/>
            <person name="Gonzalez J."/>
            <person name="Henrissat B."/>
            <person name="Kuo A."/>
            <person name="Liang C."/>
            <person name="Lipzen A."/>
            <person name="Lutzoni F."/>
            <person name="Magnuson J."/>
            <person name="Mondo S."/>
            <person name="Nolan M."/>
            <person name="Ohm R."/>
            <person name="Pangilinan J."/>
            <person name="Park H.-J."/>
            <person name="Ramirez L."/>
            <person name="Alfaro M."/>
            <person name="Sun H."/>
            <person name="Tritt A."/>
            <person name="Yoshinaga Y."/>
            <person name="Zwiers L.-H."/>
            <person name="Turgeon B."/>
            <person name="Goodwin S."/>
            <person name="Spatafora J."/>
            <person name="Crous P."/>
            <person name="Grigoriev I."/>
        </authorList>
    </citation>
    <scope>NUCLEOTIDE SEQUENCE</scope>
    <source>
        <strain evidence="1">CBS 525.71</strain>
    </source>
</reference>
<evidence type="ECO:0000313" key="1">
    <source>
        <dbReference type="EMBL" id="KAF2631069.1"/>
    </source>
</evidence>
<comment type="caution">
    <text evidence="1">The sequence shown here is derived from an EMBL/GenBank/DDBJ whole genome shotgun (WGS) entry which is preliminary data.</text>
</comment>
<name>A0ACB6SAI8_9PLEO</name>
<dbReference type="EMBL" id="MU006705">
    <property type="protein sequence ID" value="KAF2631069.1"/>
    <property type="molecule type" value="Genomic_DNA"/>
</dbReference>
<sequence>MSRQKVALITGCSSPTSLGAAMALTLLKRNWKVYATSIEASSMTDLHKSGCEVLSLNVTKTTDIEAAAKAVGDHLDLLVNNAAVEGLGPLLDTDPDQFLEMYRINVLGPLMLVQALADALVRCGGSVVNIGSVGVCGLPFHGVYASSKAAFQALSDVLRRETAPLGLKVITVELAMVMTAMLRAENPFPLDLPKEQRSLYFSKWYDGISSRYRKDIEERYDAAISSTKAAEQIIDAVEAQVSGKIWVGTMAWIFKWLWPLLSTARQDKINGGLLHVEMLKES</sequence>
<gene>
    <name evidence="1" type="ORF">BU25DRAFT_223767</name>
</gene>
<evidence type="ECO:0000313" key="2">
    <source>
        <dbReference type="Proteomes" id="UP000799754"/>
    </source>
</evidence>
<organism evidence="1 2">
    <name type="scientific">Macroventuria anomochaeta</name>
    <dbReference type="NCBI Taxonomy" id="301207"/>
    <lineage>
        <taxon>Eukaryota</taxon>
        <taxon>Fungi</taxon>
        <taxon>Dikarya</taxon>
        <taxon>Ascomycota</taxon>
        <taxon>Pezizomycotina</taxon>
        <taxon>Dothideomycetes</taxon>
        <taxon>Pleosporomycetidae</taxon>
        <taxon>Pleosporales</taxon>
        <taxon>Pleosporineae</taxon>
        <taxon>Didymellaceae</taxon>
        <taxon>Macroventuria</taxon>
    </lineage>
</organism>
<proteinExistence type="predicted"/>
<dbReference type="Proteomes" id="UP000799754">
    <property type="component" value="Unassembled WGS sequence"/>
</dbReference>
<accession>A0ACB6SAI8</accession>
<protein>
    <submittedName>
        <fullName evidence="1">NAD(P)-binding protein</fullName>
    </submittedName>
</protein>